<dbReference type="SUPFAM" id="SSF102114">
    <property type="entry name" value="Radical SAM enzymes"/>
    <property type="match status" value="1"/>
</dbReference>
<dbReference type="OrthoDB" id="6383742at2"/>
<dbReference type="KEGG" id="hba:Hbal_2322"/>
<dbReference type="GO" id="GO:0051536">
    <property type="term" value="F:iron-sulfur cluster binding"/>
    <property type="evidence" value="ECO:0007669"/>
    <property type="project" value="UniProtKB-KW"/>
</dbReference>
<dbReference type="HOGENOM" id="CLU_355214_0_0_5"/>
<name>C6XMT8_HIRBI</name>
<gene>
    <name evidence="7" type="ordered locus">Hbal_2322</name>
</gene>
<dbReference type="CDD" id="cd00761">
    <property type="entry name" value="Glyco_tranf_GTA_type"/>
    <property type="match status" value="1"/>
</dbReference>
<dbReference type="SFLD" id="SFLDG01067">
    <property type="entry name" value="SPASM/twitch_domain_containing"/>
    <property type="match status" value="1"/>
</dbReference>
<keyword evidence="2" id="KW-0949">S-adenosyl-L-methionine</keyword>
<feature type="domain" description="Radical SAM core" evidence="6">
    <location>
        <begin position="410"/>
        <end position="631"/>
    </location>
</feature>
<evidence type="ECO:0000256" key="3">
    <source>
        <dbReference type="ARBA" id="ARBA00022723"/>
    </source>
</evidence>
<evidence type="ECO:0000313" key="8">
    <source>
        <dbReference type="Proteomes" id="UP000002745"/>
    </source>
</evidence>
<dbReference type="Pfam" id="PF04055">
    <property type="entry name" value="Radical_SAM"/>
    <property type="match status" value="1"/>
</dbReference>
<dbReference type="GO" id="GO:0046872">
    <property type="term" value="F:metal ion binding"/>
    <property type="evidence" value="ECO:0007669"/>
    <property type="project" value="UniProtKB-KW"/>
</dbReference>
<dbReference type="eggNOG" id="COG0535">
    <property type="taxonomic scope" value="Bacteria"/>
</dbReference>
<dbReference type="Gene3D" id="3.20.20.70">
    <property type="entry name" value="Aldolase class I"/>
    <property type="match status" value="1"/>
</dbReference>
<dbReference type="eggNOG" id="COG1216">
    <property type="taxonomic scope" value="Bacteria"/>
</dbReference>
<dbReference type="EMBL" id="CP001678">
    <property type="protein sequence ID" value="ACT60002.1"/>
    <property type="molecule type" value="Genomic_DNA"/>
</dbReference>
<dbReference type="Proteomes" id="UP000002745">
    <property type="component" value="Chromosome"/>
</dbReference>
<dbReference type="GO" id="GO:0016740">
    <property type="term" value="F:transferase activity"/>
    <property type="evidence" value="ECO:0007669"/>
    <property type="project" value="UniProtKB-KW"/>
</dbReference>
<keyword evidence="3" id="KW-0479">Metal-binding</keyword>
<evidence type="ECO:0000256" key="5">
    <source>
        <dbReference type="ARBA" id="ARBA00023014"/>
    </source>
</evidence>
<dbReference type="InterPro" id="IPR013785">
    <property type="entry name" value="Aldolase_TIM"/>
</dbReference>
<evidence type="ECO:0000313" key="7">
    <source>
        <dbReference type="EMBL" id="ACT60002.1"/>
    </source>
</evidence>
<keyword evidence="5" id="KW-0411">Iron-sulfur</keyword>
<dbReference type="InterPro" id="IPR029044">
    <property type="entry name" value="Nucleotide-diphossugar_trans"/>
</dbReference>
<evidence type="ECO:0000256" key="4">
    <source>
        <dbReference type="ARBA" id="ARBA00023004"/>
    </source>
</evidence>
<dbReference type="InterPro" id="IPR050377">
    <property type="entry name" value="Radical_SAM_PqqE_MftC-like"/>
</dbReference>
<dbReference type="STRING" id="582402.Hbal_2322"/>
<keyword evidence="4" id="KW-0408">Iron</keyword>
<keyword evidence="8" id="KW-1185">Reference proteome</keyword>
<comment type="cofactor">
    <cofactor evidence="1">
        <name>[4Fe-4S] cluster</name>
        <dbReference type="ChEBI" id="CHEBI:49883"/>
    </cofactor>
</comment>
<proteinExistence type="predicted"/>
<dbReference type="AlphaFoldDB" id="C6XMT8"/>
<dbReference type="PROSITE" id="PS51918">
    <property type="entry name" value="RADICAL_SAM"/>
    <property type="match status" value="1"/>
</dbReference>
<evidence type="ECO:0000256" key="1">
    <source>
        <dbReference type="ARBA" id="ARBA00001966"/>
    </source>
</evidence>
<dbReference type="CAZy" id="GT2">
    <property type="family name" value="Glycosyltransferase Family 2"/>
</dbReference>
<organism evidence="7 8">
    <name type="scientific">Hirschia baltica (strain ATCC 49814 / DSM 5838 / IFAM 1418)</name>
    <dbReference type="NCBI Taxonomy" id="582402"/>
    <lineage>
        <taxon>Bacteria</taxon>
        <taxon>Pseudomonadati</taxon>
        <taxon>Pseudomonadota</taxon>
        <taxon>Alphaproteobacteria</taxon>
        <taxon>Hyphomonadales</taxon>
        <taxon>Hyphomonadaceae</taxon>
        <taxon>Hirschia</taxon>
    </lineage>
</organism>
<dbReference type="PANTHER" id="PTHR11228:SF7">
    <property type="entry name" value="PQQA PEPTIDE CYCLASE"/>
    <property type="match status" value="1"/>
</dbReference>
<dbReference type="InterPro" id="IPR058240">
    <property type="entry name" value="rSAM_sf"/>
</dbReference>
<reference evidence="8" key="1">
    <citation type="journal article" date="2011" name="J. Bacteriol.">
        <title>Genome sequences of eight morphologically diverse alphaproteobacteria.</title>
        <authorList>
            <consortium name="US DOE Joint Genome Institute"/>
            <person name="Brown P.J."/>
            <person name="Kysela D.T."/>
            <person name="Buechlein A."/>
            <person name="Hemmerich C."/>
            <person name="Brun Y.V."/>
        </authorList>
    </citation>
    <scope>NUCLEOTIDE SEQUENCE [LARGE SCALE GENOMIC DNA]</scope>
    <source>
        <strain evidence="8">ATCC 49814 / DSM 5838 / IFAM 1418</strain>
    </source>
</reference>
<dbReference type="RefSeq" id="WP_015828152.1">
    <property type="nucleotide sequence ID" value="NC_012982.1"/>
</dbReference>
<dbReference type="InterPro" id="IPR001173">
    <property type="entry name" value="Glyco_trans_2-like"/>
</dbReference>
<accession>C6XMT8</accession>
<evidence type="ECO:0000256" key="2">
    <source>
        <dbReference type="ARBA" id="ARBA00022691"/>
    </source>
</evidence>
<dbReference type="SUPFAM" id="SSF53448">
    <property type="entry name" value="Nucleotide-diphospho-sugar transferases"/>
    <property type="match status" value="1"/>
</dbReference>
<evidence type="ECO:0000259" key="6">
    <source>
        <dbReference type="PROSITE" id="PS51918"/>
    </source>
</evidence>
<dbReference type="Gene3D" id="3.90.550.10">
    <property type="entry name" value="Spore Coat Polysaccharide Biosynthesis Protein SpsA, Chain A"/>
    <property type="match status" value="1"/>
</dbReference>
<dbReference type="PANTHER" id="PTHR11228">
    <property type="entry name" value="RADICAL SAM DOMAIN PROTEIN"/>
    <property type="match status" value="1"/>
</dbReference>
<protein>
    <submittedName>
        <fullName evidence="7">Glycosyl transferase family 2</fullName>
    </submittedName>
</protein>
<dbReference type="SFLD" id="SFLDS00029">
    <property type="entry name" value="Radical_SAM"/>
    <property type="match status" value="1"/>
</dbReference>
<dbReference type="InterPro" id="IPR007197">
    <property type="entry name" value="rSAM"/>
</dbReference>
<dbReference type="Pfam" id="PF00535">
    <property type="entry name" value="Glycos_transf_2"/>
    <property type="match status" value="1"/>
</dbReference>
<keyword evidence="7" id="KW-0808">Transferase</keyword>
<dbReference type="CDD" id="cd01335">
    <property type="entry name" value="Radical_SAM"/>
    <property type="match status" value="1"/>
</dbReference>
<sequence length="748" mass="83771">MQNSANISLAIITATFNRGGRSHAQIFKNWTAIQNAAQSNDMTATLCIVDDGSTDDTYAQLIAQFGDQANIEILQHKTNQGPGLARQTGLKHTSSKWVWFLDDDDDLDEIALASLFEAMLHCDDKTDLIAHSLQKDYSRLKPSRLGKHLARNIYWCREKQEVFNFIYARDLLAQNEITFSSGVHEDIRYVAEACSVAQSVKWVDAKIVLKNTSDDSITLGLSNRRIAGYLQAYEEIDASPLINNPDNLLIQYIGLVLYLISKETASDKAIAYLQYLQAQLQATHRLEQASQIAAKYSEKNTNFEYATHIFFAHIANLGNDTLAAIKSVFATHITCQDLQSSLFLGPDEIRACCKRFFVDGKQKGDVVLLKAAPDITYTDIQNAKADLVTRMNNATAPECSGCPYIDRRTPKPDTISYISLENFSYCNMRCTYCSPTYYGGQEASYSTPNILANLLEQSDNLSSNCHVVWGGGEPTLSPNFKPVNALLSANENVGKIRVLSNSLKYSKSLVEYLEHDKFHLVTSIDAGTQDMFAQIRGRGKMQSVLENLQKYKTALSNKNRLTIKYILTPENLGTEELQAYVDQLKQSELTDCLFQISCDFRLTAGDERLLNAMYELSTRLFMAGAKYVFFDDHIRDRCTMDTQKLDTVLQHIAHLNANTSHLITHKHDSKIVLWGLGRQSEWMLENSTAGQQGIIAGVARNADDWDAICQQHGKQLPILPAGVQSMFEIVENIKSAKLDQHIIRAVLA</sequence>